<dbReference type="CDD" id="cd09326">
    <property type="entry name" value="LIM_CRP_like"/>
    <property type="match status" value="2"/>
</dbReference>
<dbReference type="AlphaFoldDB" id="A0A818MW44"/>
<dbReference type="InterPro" id="IPR001781">
    <property type="entry name" value="Znf_LIM"/>
</dbReference>
<comment type="function">
    <text evidence="9">Seems to have a role in zinc absorption and may function as an intracellular zinc transport protein.</text>
</comment>
<gene>
    <name evidence="17" type="ORF">FNK824_LOCUS3185</name>
    <name evidence="16" type="ORF">OTI717_LOCUS73</name>
    <name evidence="14" type="ORF">RFH988_LOCUS3794</name>
    <name evidence="15" type="ORF">SEV965_LOCUS25430</name>
</gene>
<sequence length="315" mass="34575">MQRQIDSEKDMKGVTPPSPSPRFSRTFDMLLSRFPNSTPSSSSNMTTNKGGYQSSTWDEHSPYRPAQWRSTISAPLCALCNKAVFPAEEVIGAGQKYHKLCLKCISCNTLLNSGNVNEHDKKIYCVGCYRRQFGPHGIGRGLGATSSIILETPPSSPSINRLETKSNDELINTNNNDDSQRETSQYQVSSNDHSHQSNSLMNSVTYIGGVTTRQTLSTIPRQSTANLINGTTFKTMSISGNICPRCSKCVYSAEEVKAAGKSFHKQCYTCAHCKKSINAGRYSEHEGELYDNNCYQRLFGPKGVGYGIGSGTLST</sequence>
<dbReference type="EMBL" id="CAJOAX010000002">
    <property type="protein sequence ID" value="CAF3473273.1"/>
    <property type="molecule type" value="Genomic_DNA"/>
</dbReference>
<dbReference type="Pfam" id="PF00412">
    <property type="entry name" value="LIM"/>
    <property type="match status" value="2"/>
</dbReference>
<feature type="region of interest" description="Disordered" evidence="12">
    <location>
        <begin position="149"/>
        <end position="198"/>
    </location>
</feature>
<evidence type="ECO:0000313" key="17">
    <source>
        <dbReference type="EMBL" id="CAF3596361.1"/>
    </source>
</evidence>
<name>A0A818MW44_9BILA</name>
<dbReference type="Proteomes" id="UP000663882">
    <property type="component" value="Unassembled WGS sequence"/>
</dbReference>
<dbReference type="GO" id="GO:0005634">
    <property type="term" value="C:nucleus"/>
    <property type="evidence" value="ECO:0007669"/>
    <property type="project" value="UniProtKB-SubCell"/>
</dbReference>
<dbReference type="GO" id="GO:0005737">
    <property type="term" value="C:cytoplasm"/>
    <property type="evidence" value="ECO:0007669"/>
    <property type="project" value="TreeGrafter"/>
</dbReference>
<dbReference type="EMBL" id="CAJOBE010000208">
    <property type="protein sequence ID" value="CAF3596361.1"/>
    <property type="molecule type" value="Genomic_DNA"/>
</dbReference>
<proteinExistence type="predicted"/>
<evidence type="ECO:0000256" key="9">
    <source>
        <dbReference type="ARBA" id="ARBA00055254"/>
    </source>
</evidence>
<dbReference type="SMART" id="SM00132">
    <property type="entry name" value="LIM"/>
    <property type="match status" value="2"/>
</dbReference>
<evidence type="ECO:0000256" key="11">
    <source>
        <dbReference type="PROSITE-ProRule" id="PRU00125"/>
    </source>
</evidence>
<evidence type="ECO:0000256" key="3">
    <source>
        <dbReference type="ARBA" id="ARBA00022723"/>
    </source>
</evidence>
<keyword evidence="3 11" id="KW-0479">Metal-binding</keyword>
<evidence type="ECO:0000256" key="5">
    <source>
        <dbReference type="ARBA" id="ARBA00022833"/>
    </source>
</evidence>
<dbReference type="PROSITE" id="PS00478">
    <property type="entry name" value="LIM_DOMAIN_1"/>
    <property type="match status" value="2"/>
</dbReference>
<evidence type="ECO:0000256" key="4">
    <source>
        <dbReference type="ARBA" id="ARBA00022737"/>
    </source>
</evidence>
<evidence type="ECO:0000256" key="10">
    <source>
        <dbReference type="ARBA" id="ARBA00072537"/>
    </source>
</evidence>
<feature type="compositionally biased region" description="Basic and acidic residues" evidence="12">
    <location>
        <begin position="1"/>
        <end position="12"/>
    </location>
</feature>
<keyword evidence="7 11" id="KW-0440">LIM domain</keyword>
<evidence type="ECO:0000256" key="2">
    <source>
        <dbReference type="ARBA" id="ARBA00022481"/>
    </source>
</evidence>
<dbReference type="FunFam" id="2.10.110.10:FF:000001">
    <property type="entry name" value="Cysteine and glycine-rich protein 1"/>
    <property type="match status" value="1"/>
</dbReference>
<dbReference type="EMBL" id="CAJNOO010000094">
    <property type="protein sequence ID" value="CAF0798480.1"/>
    <property type="molecule type" value="Genomic_DNA"/>
</dbReference>
<evidence type="ECO:0000313" key="15">
    <source>
        <dbReference type="EMBL" id="CAF1284339.1"/>
    </source>
</evidence>
<dbReference type="Proteomes" id="UP000663874">
    <property type="component" value="Unassembled WGS sequence"/>
</dbReference>
<dbReference type="PROSITE" id="PS50023">
    <property type="entry name" value="LIM_DOMAIN_2"/>
    <property type="match status" value="2"/>
</dbReference>
<keyword evidence="6" id="KW-0007">Acetylation</keyword>
<evidence type="ECO:0000313" key="14">
    <source>
        <dbReference type="EMBL" id="CAF0798480.1"/>
    </source>
</evidence>
<keyword evidence="5 11" id="KW-0862">Zinc</keyword>
<protein>
    <recommendedName>
        <fullName evidence="10">Cysteine-rich protein 1</fullName>
    </recommendedName>
</protein>
<dbReference type="SUPFAM" id="SSF57716">
    <property type="entry name" value="Glucocorticoid receptor-like (DNA-binding domain)"/>
    <property type="match status" value="4"/>
</dbReference>
<feature type="compositionally biased region" description="Low complexity" evidence="12">
    <location>
        <begin position="35"/>
        <end position="48"/>
    </location>
</feature>
<dbReference type="PANTHER" id="PTHR24215">
    <property type="entry name" value="RHO-GTPASE-ACTIVATING PROTEIN LRG1"/>
    <property type="match status" value="1"/>
</dbReference>
<comment type="caution">
    <text evidence="17">The sequence shown here is derived from an EMBL/GenBank/DDBJ whole genome shotgun (WGS) entry which is preliminary data.</text>
</comment>
<accession>A0A818MW44</accession>
<evidence type="ECO:0000313" key="16">
    <source>
        <dbReference type="EMBL" id="CAF3473273.1"/>
    </source>
</evidence>
<evidence type="ECO:0000259" key="13">
    <source>
        <dbReference type="PROSITE" id="PS50023"/>
    </source>
</evidence>
<keyword evidence="8" id="KW-0539">Nucleus</keyword>
<dbReference type="EMBL" id="CAJNOU010002047">
    <property type="protein sequence ID" value="CAF1284339.1"/>
    <property type="molecule type" value="Genomic_DNA"/>
</dbReference>
<dbReference type="GO" id="GO:0046872">
    <property type="term" value="F:metal ion binding"/>
    <property type="evidence" value="ECO:0007669"/>
    <property type="project" value="UniProtKB-KW"/>
</dbReference>
<feature type="compositionally biased region" description="Polar residues" evidence="12">
    <location>
        <begin position="169"/>
        <end position="198"/>
    </location>
</feature>
<evidence type="ECO:0000256" key="8">
    <source>
        <dbReference type="ARBA" id="ARBA00023242"/>
    </source>
</evidence>
<dbReference type="Proteomes" id="UP000663823">
    <property type="component" value="Unassembled WGS sequence"/>
</dbReference>
<keyword evidence="4" id="KW-0677">Repeat</keyword>
<dbReference type="FunFam" id="2.10.110.10:FF:000054">
    <property type="entry name" value="Cysteine-rich protein 1"/>
    <property type="match status" value="1"/>
</dbReference>
<reference evidence="17" key="1">
    <citation type="submission" date="2021-02" db="EMBL/GenBank/DDBJ databases">
        <authorList>
            <person name="Nowell W R."/>
        </authorList>
    </citation>
    <scope>NUCLEOTIDE SEQUENCE</scope>
</reference>
<evidence type="ECO:0000256" key="6">
    <source>
        <dbReference type="ARBA" id="ARBA00022990"/>
    </source>
</evidence>
<dbReference type="OrthoDB" id="8062037at2759"/>
<evidence type="ECO:0000313" key="18">
    <source>
        <dbReference type="Proteomes" id="UP000663874"/>
    </source>
</evidence>
<evidence type="ECO:0000256" key="1">
    <source>
        <dbReference type="ARBA" id="ARBA00004123"/>
    </source>
</evidence>
<organism evidence="17 18">
    <name type="scientific">Rotaria sordida</name>
    <dbReference type="NCBI Taxonomy" id="392033"/>
    <lineage>
        <taxon>Eukaryota</taxon>
        <taxon>Metazoa</taxon>
        <taxon>Spiralia</taxon>
        <taxon>Gnathifera</taxon>
        <taxon>Rotifera</taxon>
        <taxon>Eurotatoria</taxon>
        <taxon>Bdelloidea</taxon>
        <taxon>Philodinida</taxon>
        <taxon>Philodinidae</taxon>
        <taxon>Rotaria</taxon>
    </lineage>
</organism>
<dbReference type="Proteomes" id="UP000663889">
    <property type="component" value="Unassembled WGS sequence"/>
</dbReference>
<feature type="domain" description="LIM zinc-binding" evidence="13">
    <location>
        <begin position="241"/>
        <end position="301"/>
    </location>
</feature>
<feature type="region of interest" description="Disordered" evidence="12">
    <location>
        <begin position="1"/>
        <end position="58"/>
    </location>
</feature>
<evidence type="ECO:0000256" key="12">
    <source>
        <dbReference type="SAM" id="MobiDB-lite"/>
    </source>
</evidence>
<comment type="subcellular location">
    <subcellularLocation>
        <location evidence="1">Nucleus</location>
    </subcellularLocation>
</comment>
<keyword evidence="2" id="KW-0488">Methylation</keyword>
<evidence type="ECO:0000256" key="7">
    <source>
        <dbReference type="ARBA" id="ARBA00023038"/>
    </source>
</evidence>
<feature type="domain" description="LIM zinc-binding" evidence="13">
    <location>
        <begin position="75"/>
        <end position="135"/>
    </location>
</feature>
<dbReference type="PANTHER" id="PTHR24215:SF35">
    <property type="entry name" value="MUSCLE LIM PROTEIN MLP84B"/>
    <property type="match status" value="1"/>
</dbReference>
<dbReference type="GO" id="GO:0030036">
    <property type="term" value="P:actin cytoskeleton organization"/>
    <property type="evidence" value="ECO:0007669"/>
    <property type="project" value="TreeGrafter"/>
</dbReference>
<dbReference type="Gene3D" id="2.10.110.10">
    <property type="entry name" value="Cysteine Rich Protein"/>
    <property type="match status" value="2"/>
</dbReference>